<evidence type="ECO:0000256" key="5">
    <source>
        <dbReference type="ARBA" id="ARBA00022741"/>
    </source>
</evidence>
<keyword evidence="7" id="KW-1278">Translocase</keyword>
<proteinExistence type="inferred from homology"/>
<evidence type="ECO:0000256" key="1">
    <source>
        <dbReference type="ARBA" id="ARBA00004236"/>
    </source>
</evidence>
<dbReference type="InterPro" id="IPR027417">
    <property type="entry name" value="P-loop_NTPase"/>
</dbReference>
<evidence type="ECO:0000256" key="7">
    <source>
        <dbReference type="ARBA" id="ARBA00022967"/>
    </source>
</evidence>
<dbReference type="Proteomes" id="UP000177876">
    <property type="component" value="Unassembled WGS sequence"/>
</dbReference>
<dbReference type="AlphaFoldDB" id="A0A1F2WH71"/>
<comment type="subcellular location">
    <subcellularLocation>
        <location evidence="1">Cell membrane</location>
    </subcellularLocation>
</comment>
<accession>A0A1F2WH71</accession>
<dbReference type="Pfam" id="PF00005">
    <property type="entry name" value="ABC_tran"/>
    <property type="match status" value="1"/>
</dbReference>
<dbReference type="InterPro" id="IPR003439">
    <property type="entry name" value="ABC_transporter-like_ATP-bd"/>
</dbReference>
<feature type="domain" description="ABC transporter" evidence="9">
    <location>
        <begin position="4"/>
        <end position="239"/>
    </location>
</feature>
<dbReference type="PANTHER" id="PTHR43553">
    <property type="entry name" value="HEAVY METAL TRANSPORTER"/>
    <property type="match status" value="1"/>
</dbReference>
<evidence type="ECO:0000313" key="11">
    <source>
        <dbReference type="Proteomes" id="UP000177876"/>
    </source>
</evidence>
<evidence type="ECO:0000256" key="4">
    <source>
        <dbReference type="ARBA" id="ARBA00022475"/>
    </source>
</evidence>
<reference evidence="10 11" key="1">
    <citation type="journal article" date="2016" name="Nat. Commun.">
        <title>Thousands of microbial genomes shed light on interconnected biogeochemical processes in an aquifer system.</title>
        <authorList>
            <person name="Anantharaman K."/>
            <person name="Brown C.T."/>
            <person name="Hug L.A."/>
            <person name="Sharon I."/>
            <person name="Castelle C.J."/>
            <person name="Probst A.J."/>
            <person name="Thomas B.C."/>
            <person name="Singh A."/>
            <person name="Wilkins M.J."/>
            <person name="Karaoz U."/>
            <person name="Brodie E.L."/>
            <person name="Williams K.H."/>
            <person name="Hubbard S.S."/>
            <person name="Banfield J.F."/>
        </authorList>
    </citation>
    <scope>NUCLEOTIDE SEQUENCE [LARGE SCALE GENOMIC DNA]</scope>
</reference>
<dbReference type="EMBL" id="MELK01000048">
    <property type="protein sequence ID" value="OFW56193.1"/>
    <property type="molecule type" value="Genomic_DNA"/>
</dbReference>
<dbReference type="InterPro" id="IPR015856">
    <property type="entry name" value="ABC_transpr_CbiO/EcfA_su"/>
</dbReference>
<dbReference type="GO" id="GO:0043190">
    <property type="term" value="C:ATP-binding cassette (ABC) transporter complex"/>
    <property type="evidence" value="ECO:0007669"/>
    <property type="project" value="TreeGrafter"/>
</dbReference>
<dbReference type="PROSITE" id="PS50893">
    <property type="entry name" value="ABC_TRANSPORTER_2"/>
    <property type="match status" value="1"/>
</dbReference>
<evidence type="ECO:0000256" key="3">
    <source>
        <dbReference type="ARBA" id="ARBA00022448"/>
    </source>
</evidence>
<gene>
    <name evidence="10" type="ORF">A2Y75_03030</name>
</gene>
<comment type="caution">
    <text evidence="10">The sequence shown here is derived from an EMBL/GenBank/DDBJ whole genome shotgun (WGS) entry which is preliminary data.</text>
</comment>
<dbReference type="InterPro" id="IPR050095">
    <property type="entry name" value="ECF_ABC_transporter_ATP-bd"/>
</dbReference>
<dbReference type="SUPFAM" id="SSF52540">
    <property type="entry name" value="P-loop containing nucleoside triphosphate hydrolases"/>
    <property type="match status" value="1"/>
</dbReference>
<evidence type="ECO:0000256" key="2">
    <source>
        <dbReference type="ARBA" id="ARBA00005417"/>
    </source>
</evidence>
<dbReference type="PANTHER" id="PTHR43553:SF24">
    <property type="entry name" value="ENERGY-COUPLING FACTOR TRANSPORTER ATP-BINDING PROTEIN ECFA1"/>
    <property type="match status" value="1"/>
</dbReference>
<dbReference type="STRING" id="1797197.A2Y75_03030"/>
<name>A0A1F2WH71_9ACTN</name>
<dbReference type="CDD" id="cd03225">
    <property type="entry name" value="ABC_cobalt_CbiO_domain1"/>
    <property type="match status" value="1"/>
</dbReference>
<dbReference type="GO" id="GO:0016887">
    <property type="term" value="F:ATP hydrolysis activity"/>
    <property type="evidence" value="ECO:0007669"/>
    <property type="project" value="InterPro"/>
</dbReference>
<dbReference type="Gene3D" id="3.40.50.300">
    <property type="entry name" value="P-loop containing nucleotide triphosphate hydrolases"/>
    <property type="match status" value="1"/>
</dbReference>
<keyword evidence="5" id="KW-0547">Nucleotide-binding</keyword>
<dbReference type="GO" id="GO:0005524">
    <property type="term" value="F:ATP binding"/>
    <property type="evidence" value="ECO:0007669"/>
    <property type="project" value="UniProtKB-KW"/>
</dbReference>
<evidence type="ECO:0000259" key="9">
    <source>
        <dbReference type="PROSITE" id="PS50893"/>
    </source>
</evidence>
<comment type="similarity">
    <text evidence="2">Belongs to the ABC transporter superfamily.</text>
</comment>
<sequence>MPAIIFQGICFRYPGREAAALDGIDLEIKPGEFVAIAGLNGSGKSTLLHLVNALLLPARGKVLTCGLDTSISENLKEVRRCASLIMQNPDNQIVGPTVEDDIAFGPENLGLERSEIAIRVEGALQAMELESLRSREPHLLSMGEKKRLAIAGALAVGPQILLSDESTSMLDPEIRYETLALFSRLQSERGITIVHATHRAEEMLAADRVVLLESGLLLFDGPPEDLFSQTELIVRQGLRVPGLFQLVRELEEKGFPVPRKPFCSREVADSLCPSN</sequence>
<evidence type="ECO:0000256" key="8">
    <source>
        <dbReference type="ARBA" id="ARBA00023136"/>
    </source>
</evidence>
<dbReference type="FunFam" id="3.40.50.300:FF:000224">
    <property type="entry name" value="Energy-coupling factor transporter ATP-binding protein EcfA"/>
    <property type="match status" value="1"/>
</dbReference>
<evidence type="ECO:0000313" key="10">
    <source>
        <dbReference type="EMBL" id="OFW56193.1"/>
    </source>
</evidence>
<keyword evidence="8" id="KW-0472">Membrane</keyword>
<dbReference type="SMART" id="SM00382">
    <property type="entry name" value="AAA"/>
    <property type="match status" value="1"/>
</dbReference>
<dbReference type="GO" id="GO:0042626">
    <property type="term" value="F:ATPase-coupled transmembrane transporter activity"/>
    <property type="evidence" value="ECO:0007669"/>
    <property type="project" value="TreeGrafter"/>
</dbReference>
<dbReference type="InterPro" id="IPR003593">
    <property type="entry name" value="AAA+_ATPase"/>
</dbReference>
<keyword evidence="4" id="KW-1003">Cell membrane</keyword>
<protein>
    <recommendedName>
        <fullName evidence="9">ABC transporter domain-containing protein</fullName>
    </recommendedName>
</protein>
<keyword evidence="6" id="KW-0067">ATP-binding</keyword>
<organism evidence="10 11">
    <name type="scientific">Candidatus Solincola sediminis</name>
    <dbReference type="NCBI Taxonomy" id="1797199"/>
    <lineage>
        <taxon>Bacteria</taxon>
        <taxon>Bacillati</taxon>
        <taxon>Actinomycetota</taxon>
        <taxon>Candidatus Geothermincolia</taxon>
        <taxon>Candidatus Geothermincolales</taxon>
        <taxon>Candidatus Geothermincolaceae</taxon>
        <taxon>Candidatus Solincola</taxon>
    </lineage>
</organism>
<keyword evidence="3" id="KW-0813">Transport</keyword>
<evidence type="ECO:0000256" key="6">
    <source>
        <dbReference type="ARBA" id="ARBA00022840"/>
    </source>
</evidence>